<protein>
    <recommendedName>
        <fullName evidence="1">GP-PDE domain-containing protein</fullName>
    </recommendedName>
</protein>
<name>A0A553IHV4_ACHLA</name>
<dbReference type="InterPro" id="IPR030395">
    <property type="entry name" value="GP_PDE_dom"/>
</dbReference>
<organism evidence="2 3">
    <name type="scientific">Acholeplasma laidlawii</name>
    <dbReference type="NCBI Taxonomy" id="2148"/>
    <lineage>
        <taxon>Bacteria</taxon>
        <taxon>Bacillati</taxon>
        <taxon>Mycoplasmatota</taxon>
        <taxon>Mollicutes</taxon>
        <taxon>Acholeplasmatales</taxon>
        <taxon>Acholeplasmataceae</taxon>
        <taxon>Acholeplasma</taxon>
    </lineage>
</organism>
<dbReference type="AlphaFoldDB" id="A0A553IHV4"/>
<sequence>MSYNIVMKTMIKKYPNTKFIAHRGLPSKVLENTLEGFKKAAKLPFFGIETDIHLTLDQVAIIHHDDNLIRLANIDLNINETSYEVLSTLKLKDTYKIPLLDAYIDICKTYHKEAIIELKPKFSLDQIKFFIEKIEAHDYLDHVIFISFHRENLVQLKSILKICNIQILTDTFDEDIFNFLIKHRFDLSIHHSQVTKDLINLLHKNDIKISTWTVNDKVLMESLAKLGIDYITTDGI</sequence>
<gene>
    <name evidence="2" type="ORF">FNV44_01580</name>
</gene>
<dbReference type="SUPFAM" id="SSF51695">
    <property type="entry name" value="PLC-like phosphodiesterases"/>
    <property type="match status" value="1"/>
</dbReference>
<dbReference type="Pfam" id="PF03009">
    <property type="entry name" value="GDPD"/>
    <property type="match status" value="1"/>
</dbReference>
<accession>A0A553IHV4</accession>
<evidence type="ECO:0000259" key="1">
    <source>
        <dbReference type="PROSITE" id="PS51704"/>
    </source>
</evidence>
<evidence type="ECO:0000313" key="3">
    <source>
        <dbReference type="Proteomes" id="UP000315938"/>
    </source>
</evidence>
<evidence type="ECO:0000313" key="2">
    <source>
        <dbReference type="EMBL" id="TRX99756.1"/>
    </source>
</evidence>
<dbReference type="InterPro" id="IPR017946">
    <property type="entry name" value="PLC-like_Pdiesterase_TIM-brl"/>
</dbReference>
<dbReference type="GO" id="GO:0008081">
    <property type="term" value="F:phosphoric diester hydrolase activity"/>
    <property type="evidence" value="ECO:0007669"/>
    <property type="project" value="InterPro"/>
</dbReference>
<dbReference type="Gene3D" id="3.20.20.190">
    <property type="entry name" value="Phosphatidylinositol (PI) phosphodiesterase"/>
    <property type="match status" value="1"/>
</dbReference>
<dbReference type="PANTHER" id="PTHR46211:SF1">
    <property type="entry name" value="GLYCEROPHOSPHODIESTER PHOSPHODIESTERASE, CYTOPLASMIC"/>
    <property type="match status" value="1"/>
</dbReference>
<feature type="domain" description="GP-PDE" evidence="1">
    <location>
        <begin position="17"/>
        <end position="236"/>
    </location>
</feature>
<dbReference type="PANTHER" id="PTHR46211">
    <property type="entry name" value="GLYCEROPHOSPHORYL DIESTER PHOSPHODIESTERASE"/>
    <property type="match status" value="1"/>
</dbReference>
<dbReference type="GO" id="GO:0006629">
    <property type="term" value="P:lipid metabolic process"/>
    <property type="evidence" value="ECO:0007669"/>
    <property type="project" value="InterPro"/>
</dbReference>
<comment type="caution">
    <text evidence="2">The sequence shown here is derived from an EMBL/GenBank/DDBJ whole genome shotgun (WGS) entry which is preliminary data.</text>
</comment>
<dbReference type="PROSITE" id="PS51704">
    <property type="entry name" value="GP_PDE"/>
    <property type="match status" value="1"/>
</dbReference>
<dbReference type="Proteomes" id="UP000315938">
    <property type="component" value="Unassembled WGS sequence"/>
</dbReference>
<proteinExistence type="predicted"/>
<reference evidence="2 3" key="1">
    <citation type="submission" date="2019-07" db="EMBL/GenBank/DDBJ databases">
        <title>Genome sequence of Acholeplasma laidlawii strain with increased resistance to erythromycin.</title>
        <authorList>
            <person name="Medvedeva E.S."/>
            <person name="Baranova N.B."/>
            <person name="Siniagina M.N."/>
            <person name="Mouzykantov A."/>
            <person name="Chernova O.A."/>
            <person name="Chernov V.M."/>
        </authorList>
    </citation>
    <scope>NUCLEOTIDE SEQUENCE [LARGE SCALE GENOMIC DNA]</scope>
    <source>
        <strain evidence="2 3">PG8REry</strain>
    </source>
</reference>
<dbReference type="EMBL" id="VKID01000001">
    <property type="protein sequence ID" value="TRX99756.1"/>
    <property type="molecule type" value="Genomic_DNA"/>
</dbReference>